<reference evidence="2" key="1">
    <citation type="journal article" date="2019" name="Int. J. Syst. Evol. Microbiol.">
        <title>The Global Catalogue of Microorganisms (GCM) 10K type strain sequencing project: providing services to taxonomists for standard genome sequencing and annotation.</title>
        <authorList>
            <consortium name="The Broad Institute Genomics Platform"/>
            <consortium name="The Broad Institute Genome Sequencing Center for Infectious Disease"/>
            <person name="Wu L."/>
            <person name="Ma J."/>
        </authorList>
    </citation>
    <scope>NUCLEOTIDE SEQUENCE [LARGE SCALE GENOMIC DNA]</scope>
    <source>
        <strain evidence="2">JCM 31486</strain>
    </source>
</reference>
<name>A0ABW3MAG9_9PSEU</name>
<evidence type="ECO:0000313" key="1">
    <source>
        <dbReference type="EMBL" id="MFD1047761.1"/>
    </source>
</evidence>
<gene>
    <name evidence="1" type="ORF">ACFQ1S_20580</name>
</gene>
<protein>
    <recommendedName>
        <fullName evidence="3">N-acetyltransferase domain-containing protein</fullName>
    </recommendedName>
</protein>
<keyword evidence="2" id="KW-1185">Reference proteome</keyword>
<sequence length="62" mass="6582">MTNVGAPLVGFAVATAGERGGSVMVAHIQPLNVRFFERLGWTVDGDIETYCGRPHVPVSIAL</sequence>
<evidence type="ECO:0000313" key="2">
    <source>
        <dbReference type="Proteomes" id="UP001597045"/>
    </source>
</evidence>
<comment type="caution">
    <text evidence="1">The sequence shown here is derived from an EMBL/GenBank/DDBJ whole genome shotgun (WGS) entry which is preliminary data.</text>
</comment>
<dbReference type="Gene3D" id="3.40.630.30">
    <property type="match status" value="1"/>
</dbReference>
<dbReference type="EMBL" id="JBHTIS010001237">
    <property type="protein sequence ID" value="MFD1047761.1"/>
    <property type="molecule type" value="Genomic_DNA"/>
</dbReference>
<proteinExistence type="predicted"/>
<dbReference type="InterPro" id="IPR016181">
    <property type="entry name" value="Acyl_CoA_acyltransferase"/>
</dbReference>
<dbReference type="SUPFAM" id="SSF55729">
    <property type="entry name" value="Acyl-CoA N-acyltransferases (Nat)"/>
    <property type="match status" value="1"/>
</dbReference>
<dbReference type="Proteomes" id="UP001597045">
    <property type="component" value="Unassembled WGS sequence"/>
</dbReference>
<accession>A0ABW3MAG9</accession>
<organism evidence="1 2">
    <name type="scientific">Kibdelosporangium lantanae</name>
    <dbReference type="NCBI Taxonomy" id="1497396"/>
    <lineage>
        <taxon>Bacteria</taxon>
        <taxon>Bacillati</taxon>
        <taxon>Actinomycetota</taxon>
        <taxon>Actinomycetes</taxon>
        <taxon>Pseudonocardiales</taxon>
        <taxon>Pseudonocardiaceae</taxon>
        <taxon>Kibdelosporangium</taxon>
    </lineage>
</organism>
<evidence type="ECO:0008006" key="3">
    <source>
        <dbReference type="Google" id="ProtNLM"/>
    </source>
</evidence>